<feature type="domain" description="PASTA" evidence="12">
    <location>
        <begin position="582"/>
        <end position="645"/>
    </location>
</feature>
<dbReference type="CDD" id="cd14014">
    <property type="entry name" value="STKc_PknB_like"/>
    <property type="match status" value="1"/>
</dbReference>
<evidence type="ECO:0000256" key="10">
    <source>
        <dbReference type="SAM" id="Phobius"/>
    </source>
</evidence>
<dbReference type="Pfam" id="PF03793">
    <property type="entry name" value="PASTA"/>
    <property type="match status" value="4"/>
</dbReference>
<name>A0A1H2LKV7_9ACTO</name>
<dbReference type="Gene3D" id="1.10.510.10">
    <property type="entry name" value="Transferase(Phosphotransferase) domain 1"/>
    <property type="match status" value="1"/>
</dbReference>
<keyword evidence="6" id="KW-0067">ATP-binding</keyword>
<evidence type="ECO:0000256" key="5">
    <source>
        <dbReference type="ARBA" id="ARBA00022777"/>
    </source>
</evidence>
<dbReference type="NCBIfam" id="NF033483">
    <property type="entry name" value="PknB_PASTA_kin"/>
    <property type="match status" value="1"/>
</dbReference>
<dbReference type="EC" id="2.7.11.1" evidence="1"/>
<feature type="domain" description="PASTA" evidence="12">
    <location>
        <begin position="447"/>
        <end position="514"/>
    </location>
</feature>
<evidence type="ECO:0000256" key="8">
    <source>
        <dbReference type="ARBA" id="ARBA00048679"/>
    </source>
</evidence>
<feature type="domain" description="PASTA" evidence="12">
    <location>
        <begin position="381"/>
        <end position="446"/>
    </location>
</feature>
<evidence type="ECO:0000256" key="9">
    <source>
        <dbReference type="SAM" id="MobiDB-lite"/>
    </source>
</evidence>
<accession>A0A1H2LKV7</accession>
<dbReference type="STRING" id="131112.SAMN04489737_1498"/>
<organism evidence="13 14">
    <name type="scientific">Arcanobacterium phocae</name>
    <dbReference type="NCBI Taxonomy" id="131112"/>
    <lineage>
        <taxon>Bacteria</taxon>
        <taxon>Bacillati</taxon>
        <taxon>Actinomycetota</taxon>
        <taxon>Actinomycetes</taxon>
        <taxon>Actinomycetales</taxon>
        <taxon>Actinomycetaceae</taxon>
        <taxon>Arcanobacterium</taxon>
    </lineage>
</organism>
<proteinExistence type="predicted"/>
<dbReference type="GO" id="GO:0005524">
    <property type="term" value="F:ATP binding"/>
    <property type="evidence" value="ECO:0007669"/>
    <property type="project" value="UniProtKB-KW"/>
</dbReference>
<dbReference type="SMART" id="SM00220">
    <property type="entry name" value="S_TKc"/>
    <property type="match status" value="1"/>
</dbReference>
<evidence type="ECO:0000256" key="6">
    <source>
        <dbReference type="ARBA" id="ARBA00022840"/>
    </source>
</evidence>
<feature type="transmembrane region" description="Helical" evidence="10">
    <location>
        <begin position="357"/>
        <end position="377"/>
    </location>
</feature>
<dbReference type="OrthoDB" id="9762169at2"/>
<evidence type="ECO:0000259" key="12">
    <source>
        <dbReference type="PROSITE" id="PS51178"/>
    </source>
</evidence>
<dbReference type="RefSeq" id="WP_091281741.1">
    <property type="nucleotide sequence ID" value="NZ_LT629804.1"/>
</dbReference>
<dbReference type="Pfam" id="PF00069">
    <property type="entry name" value="Pkinase"/>
    <property type="match status" value="1"/>
</dbReference>
<dbReference type="AlphaFoldDB" id="A0A1H2LKV7"/>
<dbReference type="SUPFAM" id="SSF56112">
    <property type="entry name" value="Protein kinase-like (PK-like)"/>
    <property type="match status" value="1"/>
</dbReference>
<dbReference type="EMBL" id="LT629804">
    <property type="protein sequence ID" value="SDU81375.1"/>
    <property type="molecule type" value="Genomic_DNA"/>
</dbReference>
<feature type="region of interest" description="Disordered" evidence="9">
    <location>
        <begin position="303"/>
        <end position="322"/>
    </location>
</feature>
<dbReference type="InterPro" id="IPR000719">
    <property type="entry name" value="Prot_kinase_dom"/>
</dbReference>
<dbReference type="CDD" id="cd06577">
    <property type="entry name" value="PASTA_pknB"/>
    <property type="match status" value="4"/>
</dbReference>
<keyword evidence="14" id="KW-1185">Reference proteome</keyword>
<dbReference type="GeneID" id="65345225"/>
<keyword evidence="10" id="KW-1133">Transmembrane helix</keyword>
<evidence type="ECO:0000256" key="2">
    <source>
        <dbReference type="ARBA" id="ARBA00022527"/>
    </source>
</evidence>
<feature type="domain" description="PASTA" evidence="12">
    <location>
        <begin position="515"/>
        <end position="581"/>
    </location>
</feature>
<dbReference type="PROSITE" id="PS00108">
    <property type="entry name" value="PROTEIN_KINASE_ST"/>
    <property type="match status" value="1"/>
</dbReference>
<dbReference type="Gene3D" id="3.30.10.20">
    <property type="match status" value="4"/>
</dbReference>
<dbReference type="Proteomes" id="UP000214355">
    <property type="component" value="Chromosome I"/>
</dbReference>
<gene>
    <name evidence="13" type="ORF">SAMN04489737_1498</name>
</gene>
<keyword evidence="10" id="KW-0472">Membrane</keyword>
<dbReference type="PANTHER" id="PTHR43289:SF34">
    <property type="entry name" value="SERINE_THREONINE-PROTEIN KINASE YBDM-RELATED"/>
    <property type="match status" value="1"/>
</dbReference>
<dbReference type="InterPro" id="IPR011009">
    <property type="entry name" value="Kinase-like_dom_sf"/>
</dbReference>
<sequence length="645" mass="69702">MNQDPLLNILIEDRYQIISRLARGGMASVYRAYDKRLDRNVAVKIIHSHLAEQTDFVERFIREARSAAKLSSPHVVNVYDQGVAETPLGDLPYLVMQLVPGPDLRSQLSAHGSLPIGMALEIVRQVLQALATAHHADVVHRDVKPENILLDQPLDTTAVLSQPSIHAQVADFGLARAASSSTQTSTVLGTVAYLAPELISARTAYPATDIYATGIMLYELIAGHLPFAGETPMAIALQHLNDDVPVLSDLADWMPASIDSVIRLFTAKNPQKRPQNGQAALDALEDVVESIPSDTAIRRIPVFPERKHEPSPQSTQHLSAQTLPEPVATTQKLATLTQPDPEPPTTPEPRRRRKWPLLVGILLILATIGASVGWYFLYGPGLRVTIANVSNLTVSQAQSALKKQGFSVKIDHQFSDTIAKDSIIGTKPAAGTRIHPDSIVTINVSDGIKHLVVPKVEGLTAAEAEAAIKPIGFEKIEHTSDYSDTVEKGKVISQSPEADSSVPHTSVITYVLSDGRAPVKIPDLSAVSKSELESTLDELGLKLVMTEEYSDTVEEGKVISQSPAADTDAFRLDEVHVVVSRGPELVAVPNVIGKQVNQAKQILESAQFKVRVEKILGGIFGTVRLQDPGEGTQAKRGATITISVV</sequence>
<reference evidence="14" key="1">
    <citation type="submission" date="2016-10" db="EMBL/GenBank/DDBJ databases">
        <authorList>
            <person name="Varghese N."/>
            <person name="Submissions S."/>
        </authorList>
    </citation>
    <scope>NUCLEOTIDE SEQUENCE [LARGE SCALE GENOMIC DNA]</scope>
    <source>
        <strain evidence="14">DSM 10002</strain>
    </source>
</reference>
<evidence type="ECO:0000256" key="7">
    <source>
        <dbReference type="ARBA" id="ARBA00047899"/>
    </source>
</evidence>
<evidence type="ECO:0000313" key="13">
    <source>
        <dbReference type="EMBL" id="SDU81375.1"/>
    </source>
</evidence>
<dbReference type="GO" id="GO:0004674">
    <property type="term" value="F:protein serine/threonine kinase activity"/>
    <property type="evidence" value="ECO:0007669"/>
    <property type="project" value="UniProtKB-KW"/>
</dbReference>
<evidence type="ECO:0000256" key="4">
    <source>
        <dbReference type="ARBA" id="ARBA00022741"/>
    </source>
</evidence>
<evidence type="ECO:0000259" key="11">
    <source>
        <dbReference type="PROSITE" id="PS50011"/>
    </source>
</evidence>
<evidence type="ECO:0000256" key="3">
    <source>
        <dbReference type="ARBA" id="ARBA00022679"/>
    </source>
</evidence>
<keyword evidence="3" id="KW-0808">Transferase</keyword>
<keyword evidence="4" id="KW-0547">Nucleotide-binding</keyword>
<dbReference type="PROSITE" id="PS51178">
    <property type="entry name" value="PASTA"/>
    <property type="match status" value="4"/>
</dbReference>
<protein>
    <recommendedName>
        <fullName evidence="1">non-specific serine/threonine protein kinase</fullName>
        <ecNumber evidence="1">2.7.11.1</ecNumber>
    </recommendedName>
</protein>
<dbReference type="PROSITE" id="PS50011">
    <property type="entry name" value="PROTEIN_KINASE_DOM"/>
    <property type="match status" value="1"/>
</dbReference>
<dbReference type="Gene3D" id="3.30.200.20">
    <property type="entry name" value="Phosphorylase Kinase, domain 1"/>
    <property type="match status" value="1"/>
</dbReference>
<keyword evidence="2 13" id="KW-0723">Serine/threonine-protein kinase</keyword>
<comment type="catalytic activity">
    <reaction evidence="8">
        <text>L-seryl-[protein] + ATP = O-phospho-L-seryl-[protein] + ADP + H(+)</text>
        <dbReference type="Rhea" id="RHEA:17989"/>
        <dbReference type="Rhea" id="RHEA-COMP:9863"/>
        <dbReference type="Rhea" id="RHEA-COMP:11604"/>
        <dbReference type="ChEBI" id="CHEBI:15378"/>
        <dbReference type="ChEBI" id="CHEBI:29999"/>
        <dbReference type="ChEBI" id="CHEBI:30616"/>
        <dbReference type="ChEBI" id="CHEBI:83421"/>
        <dbReference type="ChEBI" id="CHEBI:456216"/>
        <dbReference type="EC" id="2.7.11.1"/>
    </reaction>
</comment>
<feature type="domain" description="Protein kinase" evidence="11">
    <location>
        <begin position="15"/>
        <end position="288"/>
    </location>
</feature>
<dbReference type="FunFam" id="3.30.200.20:FF:000035">
    <property type="entry name" value="Serine/threonine protein kinase Stk1"/>
    <property type="match status" value="1"/>
</dbReference>
<evidence type="ECO:0000256" key="1">
    <source>
        <dbReference type="ARBA" id="ARBA00012513"/>
    </source>
</evidence>
<keyword evidence="10" id="KW-0812">Transmembrane</keyword>
<dbReference type="SMART" id="SM00740">
    <property type="entry name" value="PASTA"/>
    <property type="match status" value="4"/>
</dbReference>
<feature type="compositionally biased region" description="Polar residues" evidence="9">
    <location>
        <begin position="311"/>
        <end position="322"/>
    </location>
</feature>
<dbReference type="InterPro" id="IPR008271">
    <property type="entry name" value="Ser/Thr_kinase_AS"/>
</dbReference>
<keyword evidence="5 13" id="KW-0418">Kinase</keyword>
<comment type="catalytic activity">
    <reaction evidence="7">
        <text>L-threonyl-[protein] + ATP = O-phospho-L-threonyl-[protein] + ADP + H(+)</text>
        <dbReference type="Rhea" id="RHEA:46608"/>
        <dbReference type="Rhea" id="RHEA-COMP:11060"/>
        <dbReference type="Rhea" id="RHEA-COMP:11605"/>
        <dbReference type="ChEBI" id="CHEBI:15378"/>
        <dbReference type="ChEBI" id="CHEBI:30013"/>
        <dbReference type="ChEBI" id="CHEBI:30616"/>
        <dbReference type="ChEBI" id="CHEBI:61977"/>
        <dbReference type="ChEBI" id="CHEBI:456216"/>
        <dbReference type="EC" id="2.7.11.1"/>
    </reaction>
</comment>
<evidence type="ECO:0000313" key="14">
    <source>
        <dbReference type="Proteomes" id="UP000214355"/>
    </source>
</evidence>
<dbReference type="InterPro" id="IPR005543">
    <property type="entry name" value="PASTA_dom"/>
</dbReference>
<dbReference type="PANTHER" id="PTHR43289">
    <property type="entry name" value="MITOGEN-ACTIVATED PROTEIN KINASE KINASE KINASE 20-RELATED"/>
    <property type="match status" value="1"/>
</dbReference>